<keyword evidence="1" id="KW-0812">Transmembrane</keyword>
<feature type="transmembrane region" description="Helical" evidence="1">
    <location>
        <begin position="12"/>
        <end position="37"/>
    </location>
</feature>
<reference evidence="2 3" key="1">
    <citation type="submission" date="2018-02" db="EMBL/GenBank/DDBJ databases">
        <title>Draft genome sequencing of Burkholderia cepacia Y14-15.</title>
        <authorList>
            <person name="Zheng B.-X."/>
        </authorList>
    </citation>
    <scope>NUCLEOTIDE SEQUENCE [LARGE SCALE GENOMIC DNA]</scope>
    <source>
        <strain evidence="2 3">Y14-15</strain>
    </source>
</reference>
<dbReference type="AlphaFoldDB" id="A0A2S8J499"/>
<name>A0A2S8J499_BURCE</name>
<gene>
    <name evidence="2" type="ORF">C5615_03015</name>
</gene>
<sequence length="75" mass="8179">MSDIAIDIPFPVIVILFGAIYWPATLCVGVVGLYFGATRLRGIWRVVCIVIALLFIVDAGAGIYESLRQGLSTRH</sequence>
<keyword evidence="1" id="KW-0472">Membrane</keyword>
<evidence type="ECO:0000313" key="2">
    <source>
        <dbReference type="EMBL" id="PQP21884.1"/>
    </source>
</evidence>
<evidence type="ECO:0000313" key="3">
    <source>
        <dbReference type="Proteomes" id="UP000238206"/>
    </source>
</evidence>
<organism evidence="2 3">
    <name type="scientific">Burkholderia cepacia</name>
    <name type="common">Pseudomonas cepacia</name>
    <dbReference type="NCBI Taxonomy" id="292"/>
    <lineage>
        <taxon>Bacteria</taxon>
        <taxon>Pseudomonadati</taxon>
        <taxon>Pseudomonadota</taxon>
        <taxon>Betaproteobacteria</taxon>
        <taxon>Burkholderiales</taxon>
        <taxon>Burkholderiaceae</taxon>
        <taxon>Burkholderia</taxon>
        <taxon>Burkholderia cepacia complex</taxon>
    </lineage>
</organism>
<accession>A0A2S8J499</accession>
<dbReference type="EMBL" id="PUIQ01000002">
    <property type="protein sequence ID" value="PQP21884.1"/>
    <property type="molecule type" value="Genomic_DNA"/>
</dbReference>
<protein>
    <submittedName>
        <fullName evidence="2">Uncharacterized protein</fullName>
    </submittedName>
</protein>
<evidence type="ECO:0000256" key="1">
    <source>
        <dbReference type="SAM" id="Phobius"/>
    </source>
</evidence>
<dbReference type="Proteomes" id="UP000238206">
    <property type="component" value="Unassembled WGS sequence"/>
</dbReference>
<feature type="transmembrane region" description="Helical" evidence="1">
    <location>
        <begin position="43"/>
        <end position="64"/>
    </location>
</feature>
<dbReference type="RefSeq" id="WP_105389773.1">
    <property type="nucleotide sequence ID" value="NZ_PUIQ01000002.1"/>
</dbReference>
<comment type="caution">
    <text evidence="2">The sequence shown here is derived from an EMBL/GenBank/DDBJ whole genome shotgun (WGS) entry which is preliminary data.</text>
</comment>
<keyword evidence="1" id="KW-1133">Transmembrane helix</keyword>
<proteinExistence type="predicted"/>